<dbReference type="InterPro" id="IPR006076">
    <property type="entry name" value="FAD-dep_OxRdtase"/>
</dbReference>
<evidence type="ECO:0000256" key="1">
    <source>
        <dbReference type="ARBA" id="ARBA00001974"/>
    </source>
</evidence>
<evidence type="ECO:0000256" key="4">
    <source>
        <dbReference type="ARBA" id="ARBA00022827"/>
    </source>
</evidence>
<gene>
    <name evidence="8" type="ORF">BS47DRAFT_1375085</name>
</gene>
<dbReference type="GO" id="GO:0050660">
    <property type="term" value="F:flavin adenine dinucleotide binding"/>
    <property type="evidence" value="ECO:0007669"/>
    <property type="project" value="InterPro"/>
</dbReference>
<accession>A0A9P6B7Y1</accession>
<evidence type="ECO:0000256" key="5">
    <source>
        <dbReference type="ARBA" id="ARBA00023002"/>
    </source>
</evidence>
<evidence type="ECO:0000313" key="8">
    <source>
        <dbReference type="EMBL" id="KAF9519363.1"/>
    </source>
</evidence>
<keyword evidence="4" id="KW-0274">FAD</keyword>
<dbReference type="EMBL" id="MU128918">
    <property type="protein sequence ID" value="KAF9519363.1"/>
    <property type="molecule type" value="Genomic_DNA"/>
</dbReference>
<keyword evidence="6" id="KW-1133">Transmembrane helix</keyword>
<comment type="similarity">
    <text evidence="2">Belongs to the MSOX/MTOX family.</text>
</comment>
<dbReference type="Proteomes" id="UP000886523">
    <property type="component" value="Unassembled WGS sequence"/>
</dbReference>
<dbReference type="PANTHER" id="PTHR10961">
    <property type="entry name" value="PEROXISOMAL SARCOSINE OXIDASE"/>
    <property type="match status" value="1"/>
</dbReference>
<dbReference type="GO" id="GO:0050031">
    <property type="term" value="F:L-pipecolate oxidase activity"/>
    <property type="evidence" value="ECO:0007669"/>
    <property type="project" value="TreeGrafter"/>
</dbReference>
<feature type="domain" description="FAD dependent oxidoreductase" evidence="7">
    <location>
        <begin position="7"/>
        <end position="390"/>
    </location>
</feature>
<reference evidence="8" key="1">
    <citation type="journal article" date="2020" name="Nat. Commun.">
        <title>Large-scale genome sequencing of mycorrhizal fungi provides insights into the early evolution of symbiotic traits.</title>
        <authorList>
            <person name="Miyauchi S."/>
            <person name="Kiss E."/>
            <person name="Kuo A."/>
            <person name="Drula E."/>
            <person name="Kohler A."/>
            <person name="Sanchez-Garcia M."/>
            <person name="Morin E."/>
            <person name="Andreopoulos B."/>
            <person name="Barry K.W."/>
            <person name="Bonito G."/>
            <person name="Buee M."/>
            <person name="Carver A."/>
            <person name="Chen C."/>
            <person name="Cichocki N."/>
            <person name="Clum A."/>
            <person name="Culley D."/>
            <person name="Crous P.W."/>
            <person name="Fauchery L."/>
            <person name="Girlanda M."/>
            <person name="Hayes R.D."/>
            <person name="Keri Z."/>
            <person name="LaButti K."/>
            <person name="Lipzen A."/>
            <person name="Lombard V."/>
            <person name="Magnuson J."/>
            <person name="Maillard F."/>
            <person name="Murat C."/>
            <person name="Nolan M."/>
            <person name="Ohm R.A."/>
            <person name="Pangilinan J."/>
            <person name="Pereira M.F."/>
            <person name="Perotto S."/>
            <person name="Peter M."/>
            <person name="Pfister S."/>
            <person name="Riley R."/>
            <person name="Sitrit Y."/>
            <person name="Stielow J.B."/>
            <person name="Szollosi G."/>
            <person name="Zifcakova L."/>
            <person name="Stursova M."/>
            <person name="Spatafora J.W."/>
            <person name="Tedersoo L."/>
            <person name="Vaario L.M."/>
            <person name="Yamada A."/>
            <person name="Yan M."/>
            <person name="Wang P."/>
            <person name="Xu J."/>
            <person name="Bruns T."/>
            <person name="Baldrian P."/>
            <person name="Vilgalys R."/>
            <person name="Dunand C."/>
            <person name="Henrissat B."/>
            <person name="Grigoriev I.V."/>
            <person name="Hibbett D."/>
            <person name="Nagy L.G."/>
            <person name="Martin F.M."/>
        </authorList>
    </citation>
    <scope>NUCLEOTIDE SEQUENCE</scope>
    <source>
        <strain evidence="8">UP504</strain>
    </source>
</reference>
<keyword evidence="6" id="KW-0472">Membrane</keyword>
<dbReference type="AlphaFoldDB" id="A0A9P6B7Y1"/>
<protein>
    <recommendedName>
        <fullName evidence="7">FAD dependent oxidoreductase domain-containing protein</fullName>
    </recommendedName>
</protein>
<dbReference type="InterPro" id="IPR036188">
    <property type="entry name" value="FAD/NAD-bd_sf"/>
</dbReference>
<dbReference type="Pfam" id="PF01266">
    <property type="entry name" value="DAO"/>
    <property type="match status" value="1"/>
</dbReference>
<dbReference type="GO" id="GO:0004657">
    <property type="term" value="F:proline dehydrogenase activity"/>
    <property type="evidence" value="ECO:0007669"/>
    <property type="project" value="TreeGrafter"/>
</dbReference>
<dbReference type="OrthoDB" id="2219495at2759"/>
<name>A0A9P6B7Y1_9AGAM</name>
<evidence type="ECO:0000259" key="7">
    <source>
        <dbReference type="Pfam" id="PF01266"/>
    </source>
</evidence>
<comment type="caution">
    <text evidence="8">The sequence shown here is derived from an EMBL/GenBank/DDBJ whole genome shotgun (WGS) entry which is preliminary data.</text>
</comment>
<evidence type="ECO:0000256" key="3">
    <source>
        <dbReference type="ARBA" id="ARBA00022630"/>
    </source>
</evidence>
<dbReference type="Gene3D" id="3.50.50.60">
    <property type="entry name" value="FAD/NAD(P)-binding domain"/>
    <property type="match status" value="1"/>
</dbReference>
<dbReference type="SUPFAM" id="SSF51905">
    <property type="entry name" value="FAD/NAD(P)-binding domain"/>
    <property type="match status" value="1"/>
</dbReference>
<dbReference type="Gene3D" id="3.30.9.10">
    <property type="entry name" value="D-Amino Acid Oxidase, subunit A, domain 2"/>
    <property type="match status" value="1"/>
</dbReference>
<keyword evidence="3" id="KW-0285">Flavoprotein</keyword>
<dbReference type="PANTHER" id="PTHR10961:SF46">
    <property type="entry name" value="PEROXISOMAL SARCOSINE OXIDASE"/>
    <property type="match status" value="1"/>
</dbReference>
<evidence type="ECO:0000256" key="6">
    <source>
        <dbReference type="SAM" id="Phobius"/>
    </source>
</evidence>
<keyword evidence="5" id="KW-0560">Oxidoreductase</keyword>
<proteinExistence type="inferred from homology"/>
<feature type="transmembrane region" description="Helical" evidence="6">
    <location>
        <begin position="6"/>
        <end position="25"/>
    </location>
</feature>
<dbReference type="GO" id="GO:0008115">
    <property type="term" value="F:sarcosine oxidase activity"/>
    <property type="evidence" value="ECO:0007669"/>
    <property type="project" value="TreeGrafter"/>
</dbReference>
<organism evidence="8 9">
    <name type="scientific">Hydnum rufescens UP504</name>
    <dbReference type="NCBI Taxonomy" id="1448309"/>
    <lineage>
        <taxon>Eukaryota</taxon>
        <taxon>Fungi</taxon>
        <taxon>Dikarya</taxon>
        <taxon>Basidiomycota</taxon>
        <taxon>Agaricomycotina</taxon>
        <taxon>Agaricomycetes</taxon>
        <taxon>Cantharellales</taxon>
        <taxon>Hydnaceae</taxon>
        <taxon>Hydnum</taxon>
    </lineage>
</organism>
<keyword evidence="9" id="KW-1185">Reference proteome</keyword>
<keyword evidence="6" id="KW-0812">Transmembrane</keyword>
<comment type="cofactor">
    <cofactor evidence="1">
        <name>FAD</name>
        <dbReference type="ChEBI" id="CHEBI:57692"/>
    </cofactor>
</comment>
<dbReference type="InterPro" id="IPR045170">
    <property type="entry name" value="MTOX"/>
</dbReference>
<evidence type="ECO:0000313" key="9">
    <source>
        <dbReference type="Proteomes" id="UP000886523"/>
    </source>
</evidence>
<sequence length="437" mass="47140">MPQPQHVLIVGAGCFGLSTAIHLLSRGYRITVVDRAATLPAPDAASTDLNKIVRSSYADPFYASLLERPSITGRVVDGEISIMSDGRYLSGVMNLIPIDRPDSYMHAAYENDKALGSQITGLLNATSIADHFPKGLRLGSRTAAGYLNIEGGWANASEGIRRAVDIVRAGNGEILEGREVSHVNFGTAGQAGGVTLVSGEIIDADVTIIATGSWTGSLLSDVALGLDDRILATGQSLGTVTLSDEEADLYRKCPVVLDFDTGFYLFPPNAENVMKVAIHDKGYVNMQRPTPSIGSRLVSTPRTITSHPVDGTAIPREMVDRLHSGLASIYPDLAASHSFDTTRLCWYTDTPDANWLIDFHPEHPGVLFATGGSGHAYKFLPVIGRLVADRLEGKLDPDLAARFSFTRPRKAEDGTRLDQTHRNLDEQALSLDYIPEN</sequence>
<evidence type="ECO:0000256" key="2">
    <source>
        <dbReference type="ARBA" id="ARBA00010989"/>
    </source>
</evidence>